<dbReference type="InterPro" id="IPR011989">
    <property type="entry name" value="ARM-like"/>
</dbReference>
<accession>A0A067MU95</accession>
<evidence type="ECO:0000313" key="8">
    <source>
        <dbReference type="EMBL" id="KDQ19189.1"/>
    </source>
</evidence>
<dbReference type="Gene3D" id="1.25.10.10">
    <property type="entry name" value="Leucine-rich Repeat Variant"/>
    <property type="match status" value="1"/>
</dbReference>
<proteinExistence type="inferred from homology"/>
<organism evidence="8 9">
    <name type="scientific">Botryobasidium botryosum (strain FD-172 SS1)</name>
    <dbReference type="NCBI Taxonomy" id="930990"/>
    <lineage>
        <taxon>Eukaryota</taxon>
        <taxon>Fungi</taxon>
        <taxon>Dikarya</taxon>
        <taxon>Basidiomycota</taxon>
        <taxon>Agaricomycotina</taxon>
        <taxon>Agaricomycetes</taxon>
        <taxon>Cantharellales</taxon>
        <taxon>Botryobasidiaceae</taxon>
        <taxon>Botryobasidium</taxon>
    </lineage>
</organism>
<dbReference type="InterPro" id="IPR051374">
    <property type="entry name" value="Ataxin-10/CTR86_families"/>
</dbReference>
<evidence type="ECO:0000256" key="5">
    <source>
        <dbReference type="ARBA" id="ARBA00044801"/>
    </source>
</evidence>
<dbReference type="HOGENOM" id="CLU_039868_0_0_1"/>
<evidence type="ECO:0000259" key="7">
    <source>
        <dbReference type="Pfam" id="PF09759"/>
    </source>
</evidence>
<evidence type="ECO:0000256" key="6">
    <source>
        <dbReference type="ARBA" id="ARBA00044805"/>
    </source>
</evidence>
<dbReference type="Pfam" id="PF09759">
    <property type="entry name" value="Atx10homo_assoc"/>
    <property type="match status" value="1"/>
</dbReference>
<keyword evidence="3" id="KW-0131">Cell cycle</keyword>
<dbReference type="EMBL" id="KL198020">
    <property type="protein sequence ID" value="KDQ19189.1"/>
    <property type="molecule type" value="Genomic_DNA"/>
</dbReference>
<dbReference type="AlphaFoldDB" id="A0A067MU95"/>
<evidence type="ECO:0000256" key="2">
    <source>
        <dbReference type="ARBA" id="ARBA00022618"/>
    </source>
</evidence>
<keyword evidence="9" id="KW-1185">Reference proteome</keyword>
<evidence type="ECO:0000313" key="9">
    <source>
        <dbReference type="Proteomes" id="UP000027195"/>
    </source>
</evidence>
<dbReference type="Proteomes" id="UP000027195">
    <property type="component" value="Unassembled WGS sequence"/>
</dbReference>
<name>A0A067MU95_BOTB1</name>
<feature type="non-terminal residue" evidence="8">
    <location>
        <position position="1"/>
    </location>
</feature>
<evidence type="ECO:0000256" key="1">
    <source>
        <dbReference type="ARBA" id="ARBA00008384"/>
    </source>
</evidence>
<gene>
    <name evidence="8" type="ORF">BOTBODRAFT_102916</name>
</gene>
<evidence type="ECO:0000256" key="4">
    <source>
        <dbReference type="ARBA" id="ARBA00044746"/>
    </source>
</evidence>
<dbReference type="PANTHER" id="PTHR13255">
    <property type="entry name" value="ATAXIN-10"/>
    <property type="match status" value="1"/>
</dbReference>
<dbReference type="GO" id="GO:0005829">
    <property type="term" value="C:cytosol"/>
    <property type="evidence" value="ECO:0007669"/>
    <property type="project" value="TreeGrafter"/>
</dbReference>
<keyword evidence="2" id="KW-0132">Cell division</keyword>
<dbReference type="SUPFAM" id="SSF48371">
    <property type="entry name" value="ARM repeat"/>
    <property type="match status" value="1"/>
</dbReference>
<protein>
    <recommendedName>
        <fullName evidence="5">Ataxin-10 homolog</fullName>
    </recommendedName>
    <alternativeName>
        <fullName evidence="6">Copper transport protein 86</fullName>
    </alternativeName>
</protein>
<feature type="domain" description="Ataxin-10" evidence="7">
    <location>
        <begin position="317"/>
        <end position="398"/>
    </location>
</feature>
<comment type="similarity">
    <text evidence="1">Belongs to the ataxin-10 family.</text>
</comment>
<dbReference type="InterPro" id="IPR016024">
    <property type="entry name" value="ARM-type_fold"/>
</dbReference>
<dbReference type="GO" id="GO:0051301">
    <property type="term" value="P:cell division"/>
    <property type="evidence" value="ECO:0007669"/>
    <property type="project" value="UniProtKB-KW"/>
</dbReference>
<dbReference type="InParanoid" id="A0A067MU95"/>
<dbReference type="OrthoDB" id="379794at2759"/>
<dbReference type="PANTHER" id="PTHR13255:SF0">
    <property type="entry name" value="ATAXIN-10"/>
    <property type="match status" value="1"/>
</dbReference>
<evidence type="ECO:0000256" key="3">
    <source>
        <dbReference type="ARBA" id="ARBA00023306"/>
    </source>
</evidence>
<sequence length="407" mass="45964">QFTRNLVAGIPKNQEKAYDSEVHIRRLLHHFSSHFQLHDEEALPVARMLVQALSNIVTSNGRLVSHLWSQYMDLSDEQNILIRLLESPDERLCVSLMVLILNCTYGSPERALMLSSTPTGRRLLIALLDRIALSSEDESGQAFEMGYQVFSQMFDLRLSRELWYALPHPDEVVAPHQTTFLKILDSYLQQSPELSLQNYLFLPEYFLRLVLYARESLRQSLPPSSSAAESSPLLMNPDARLPKVSEALVLVSQCLIYLTLSEHLTETRVILPVLQSATAPAGDGLAELLVDLLRLLEAFLPRIPLGQATGQIGFAYLKRDLVRVLGLICEENKSLQDRIRSCGGIEAVMNLCVIDDRNPYLREHALFTLHHLLKNNPQNQAVVAELEPMGVWDENGVLRDKPGAVRR</sequence>
<dbReference type="InterPro" id="IPR019156">
    <property type="entry name" value="Ataxin-10_domain"/>
</dbReference>
<reference evidence="9" key="1">
    <citation type="journal article" date="2014" name="Proc. Natl. Acad. Sci. U.S.A.">
        <title>Extensive sampling of basidiomycete genomes demonstrates inadequacy of the white-rot/brown-rot paradigm for wood decay fungi.</title>
        <authorList>
            <person name="Riley R."/>
            <person name="Salamov A.A."/>
            <person name="Brown D.W."/>
            <person name="Nagy L.G."/>
            <person name="Floudas D."/>
            <person name="Held B.W."/>
            <person name="Levasseur A."/>
            <person name="Lombard V."/>
            <person name="Morin E."/>
            <person name="Otillar R."/>
            <person name="Lindquist E.A."/>
            <person name="Sun H."/>
            <person name="LaButti K.M."/>
            <person name="Schmutz J."/>
            <person name="Jabbour D."/>
            <person name="Luo H."/>
            <person name="Baker S.E."/>
            <person name="Pisabarro A.G."/>
            <person name="Walton J.D."/>
            <person name="Blanchette R.A."/>
            <person name="Henrissat B."/>
            <person name="Martin F."/>
            <person name="Cullen D."/>
            <person name="Hibbett D.S."/>
            <person name="Grigoriev I.V."/>
        </authorList>
    </citation>
    <scope>NUCLEOTIDE SEQUENCE [LARGE SCALE GENOMIC DNA]</scope>
    <source>
        <strain evidence="9">FD-172 SS1</strain>
    </source>
</reference>
<comment type="function">
    <text evidence="4">May play a role in the regulation of cytokinesis.</text>
</comment>
<dbReference type="FunCoup" id="A0A067MU95">
    <property type="interactions" value="303"/>
</dbReference>